<feature type="region of interest" description="Disordered" evidence="1">
    <location>
        <begin position="198"/>
        <end position="241"/>
    </location>
</feature>
<dbReference type="AlphaFoldDB" id="W3VKJ5"/>
<feature type="compositionally biased region" description="Low complexity" evidence="1">
    <location>
        <begin position="209"/>
        <end position="220"/>
    </location>
</feature>
<feature type="region of interest" description="Disordered" evidence="1">
    <location>
        <begin position="305"/>
        <end position="394"/>
    </location>
</feature>
<gene>
    <name evidence="2" type="ORF">PaG_03757</name>
</gene>
<protein>
    <submittedName>
        <fullName evidence="2">Uncharacterized protein</fullName>
    </submittedName>
</protein>
<evidence type="ECO:0000313" key="2">
    <source>
        <dbReference type="EMBL" id="ETS62188.1"/>
    </source>
</evidence>
<name>W3VKJ5_MOEAP</name>
<accession>W3VKJ5</accession>
<feature type="region of interest" description="Disordered" evidence="1">
    <location>
        <begin position="1"/>
        <end position="25"/>
    </location>
</feature>
<feature type="region of interest" description="Disordered" evidence="1">
    <location>
        <begin position="776"/>
        <end position="799"/>
    </location>
</feature>
<organism evidence="2 3">
    <name type="scientific">Moesziomyces aphidis</name>
    <name type="common">Pseudozyma aphidis</name>
    <dbReference type="NCBI Taxonomy" id="84754"/>
    <lineage>
        <taxon>Eukaryota</taxon>
        <taxon>Fungi</taxon>
        <taxon>Dikarya</taxon>
        <taxon>Basidiomycota</taxon>
        <taxon>Ustilaginomycotina</taxon>
        <taxon>Ustilaginomycetes</taxon>
        <taxon>Ustilaginales</taxon>
        <taxon>Ustilaginaceae</taxon>
        <taxon>Moesziomyces</taxon>
    </lineage>
</organism>
<evidence type="ECO:0000256" key="1">
    <source>
        <dbReference type="SAM" id="MobiDB-lite"/>
    </source>
</evidence>
<dbReference type="Proteomes" id="UP000019462">
    <property type="component" value="Unassembled WGS sequence"/>
</dbReference>
<dbReference type="HOGENOM" id="CLU_332931_0_0_1"/>
<feature type="compositionally biased region" description="Acidic residues" evidence="1">
    <location>
        <begin position="332"/>
        <end position="342"/>
    </location>
</feature>
<keyword evidence="3" id="KW-1185">Reference proteome</keyword>
<feature type="region of interest" description="Disordered" evidence="1">
    <location>
        <begin position="679"/>
        <end position="699"/>
    </location>
</feature>
<comment type="caution">
    <text evidence="2">The sequence shown here is derived from an EMBL/GenBank/DDBJ whole genome shotgun (WGS) entry which is preliminary data.</text>
</comment>
<reference evidence="2 3" key="1">
    <citation type="journal article" date="2014" name="Genome Announc.">
        <title>Genome sequence of the basidiomycetous fungus Pseudozyma aphidis DSM70725, an efficient producer of biosurfactant mannosylerythritol lipids.</title>
        <authorList>
            <person name="Lorenz S."/>
            <person name="Guenther M."/>
            <person name="Grumaz C."/>
            <person name="Rupp S."/>
            <person name="Zibek S."/>
            <person name="Sohn K."/>
        </authorList>
    </citation>
    <scope>NUCLEOTIDE SEQUENCE [LARGE SCALE GENOMIC DNA]</scope>
    <source>
        <strain evidence="3">ATCC 32657 / CBS 517.83 / DSM 70725 / JCM 10318 / NBRC 10182 / NRRL Y-7954 / St-0401</strain>
    </source>
</reference>
<evidence type="ECO:0000313" key="3">
    <source>
        <dbReference type="Proteomes" id="UP000019462"/>
    </source>
</evidence>
<feature type="region of interest" description="Disordered" evidence="1">
    <location>
        <begin position="419"/>
        <end position="461"/>
    </location>
</feature>
<dbReference type="EMBL" id="AWNI01000012">
    <property type="protein sequence ID" value="ETS62188.1"/>
    <property type="molecule type" value="Genomic_DNA"/>
</dbReference>
<dbReference type="OrthoDB" id="2337158at2759"/>
<feature type="compositionally biased region" description="Basic and acidic residues" evidence="1">
    <location>
        <begin position="305"/>
        <end position="315"/>
    </location>
</feature>
<feature type="region of interest" description="Disordered" evidence="1">
    <location>
        <begin position="134"/>
        <end position="155"/>
    </location>
</feature>
<proteinExistence type="predicted"/>
<sequence>MPTPACLTATTTTQPLATTDPLPSPLPSSRLASAMTEKLDSPAVNSGRPYVVLPPTLAQLVEDRFDEDQYEQAVALLEQVLTQGLRPSAKTIQRLMALSLCSLAPGQLASTSRWTLDDHLHDIASGLYAHTKRNNGEKRDLKNAASSTSEGPPPEAVVKATSLLHEYASAAAAQPSSGQGSSSQLREDRTLPLTAHQILESLPSRRKPLSSSRSGSPRPSRQTRRGSVPSDGSGRDESFEQSSVERWISEHLLQAEDIWDLLCGRQFSAATTSKSASLTYVYEFWMNASQRKRFLRQLQSADPKTHRLEDKLRELQRKKKTGEKMESLSSDSDQDSDSDDDLPSLSIPGRGKKGPASPKGRRGLSTASPSPKKRPRTDKPSTSQRDDDETGQNQLQMTEGAWRTLAALVALWERTTPLALPTDDGQDSASKNSKPPLLWQFPRSHLARKGPRGPNPHDATDDIDRALDLAFSFPRILPAFTPPSAESGNDYGLFDKAASNQSHGHKRLLSSVPQAELMQRQTIGEQRQQQWMAARAETAARLLSLMYQLVKQGYIQSGVFTEGVSDRLEALDAVEIQYIILPLLRRQPSAVASVLASHLEDFAKDPAGSKKRTASSTIPIRIGDGVSLDLDLALAQVLPEEEAAASRLRRCLTRDQSGDAKALQAFLSLNRLELDASANTSSPLSFPDKAAGGESEVVRKQASKTARVVTISRVKGRPTTATAKDTSGGTNDALTNDMKKGGIVAFAFVRILQMQDRDRINQIKFLLARSLASAQTSSRASSGSDKAEESGSTSREAAVAVQPRDVRSFLSRLIKAFERDADEMEQCLSAMDTHVDSQADSRRTKSETQDIGAMQLPTLQSLINRGFKCLEATQTLAHSTRVLRECLASD</sequence>